<feature type="non-terminal residue" evidence="1">
    <location>
        <position position="288"/>
    </location>
</feature>
<name>A0A382NDL9_9ZZZZ</name>
<evidence type="ECO:0000313" key="1">
    <source>
        <dbReference type="EMBL" id="SVC58327.1"/>
    </source>
</evidence>
<organism evidence="1">
    <name type="scientific">marine metagenome</name>
    <dbReference type="NCBI Taxonomy" id="408172"/>
    <lineage>
        <taxon>unclassified sequences</taxon>
        <taxon>metagenomes</taxon>
        <taxon>ecological metagenomes</taxon>
    </lineage>
</organism>
<protein>
    <submittedName>
        <fullName evidence="1">Uncharacterized protein</fullName>
    </submittedName>
</protein>
<dbReference type="EMBL" id="UINC01099224">
    <property type="protein sequence ID" value="SVC58327.1"/>
    <property type="molecule type" value="Genomic_DNA"/>
</dbReference>
<accession>A0A382NDL9</accession>
<sequence>MKLQFDVVPMVLALSLMLPGAGMAEDEAAPAVTQAEQAPIERVVLKNGQMFRGRILERTATHIRIDLLGAGEMTLRLDKVESVEIDETVAMTEDGQLYKRDPNRTRYLYSPSAMSLKAGEGYFSQKELFFSSVAYGVTDNISILVGSIIPLLLASDGPFNFITAIKVGDTITEDKFHVAAGFEAFTFDQDDELWSAGFLFGSATLGSDRSHVTLSAGKPFSLSSDSRDLGPAIVTLSGNVRVSSSVSLINENWFLAPETQEEDEDGFVTNTSREFVHINSIAARIMGE</sequence>
<gene>
    <name evidence="1" type="ORF">METZ01_LOCUS311181</name>
</gene>
<proteinExistence type="predicted"/>
<dbReference type="AlphaFoldDB" id="A0A382NDL9"/>
<reference evidence="1" key="1">
    <citation type="submission" date="2018-05" db="EMBL/GenBank/DDBJ databases">
        <authorList>
            <person name="Lanie J.A."/>
            <person name="Ng W.-L."/>
            <person name="Kazmierczak K.M."/>
            <person name="Andrzejewski T.M."/>
            <person name="Davidsen T.M."/>
            <person name="Wayne K.J."/>
            <person name="Tettelin H."/>
            <person name="Glass J.I."/>
            <person name="Rusch D."/>
            <person name="Podicherti R."/>
            <person name="Tsui H.-C.T."/>
            <person name="Winkler M.E."/>
        </authorList>
    </citation>
    <scope>NUCLEOTIDE SEQUENCE</scope>
</reference>